<feature type="domain" description="CYTH" evidence="1">
    <location>
        <begin position="4"/>
        <end position="192"/>
    </location>
</feature>
<evidence type="ECO:0000313" key="2">
    <source>
        <dbReference type="EMBL" id="SDP41033.1"/>
    </source>
</evidence>
<gene>
    <name evidence="2" type="ORF">SAMN05421677_11830</name>
</gene>
<dbReference type="InterPro" id="IPR033469">
    <property type="entry name" value="CYTH-like_dom_sf"/>
</dbReference>
<organism evidence="2 3">
    <name type="scientific">Halobacillus aidingensis</name>
    <dbReference type="NCBI Taxonomy" id="240303"/>
    <lineage>
        <taxon>Bacteria</taxon>
        <taxon>Bacillati</taxon>
        <taxon>Bacillota</taxon>
        <taxon>Bacilli</taxon>
        <taxon>Bacillales</taxon>
        <taxon>Bacillaceae</taxon>
        <taxon>Halobacillus</taxon>
    </lineage>
</organism>
<dbReference type="EMBL" id="FNIZ01000018">
    <property type="protein sequence ID" value="SDP41033.1"/>
    <property type="molecule type" value="Genomic_DNA"/>
</dbReference>
<dbReference type="SUPFAM" id="SSF55154">
    <property type="entry name" value="CYTH-like phosphatases"/>
    <property type="match status" value="1"/>
</dbReference>
<dbReference type="RefSeq" id="WP_089653948.1">
    <property type="nucleotide sequence ID" value="NZ_FNIZ01000018.1"/>
</dbReference>
<evidence type="ECO:0000259" key="1">
    <source>
        <dbReference type="PROSITE" id="PS51707"/>
    </source>
</evidence>
<dbReference type="Gene3D" id="2.40.320.10">
    <property type="entry name" value="Hypothetical Protein Pfu-838710-001"/>
    <property type="match status" value="1"/>
</dbReference>
<proteinExistence type="predicted"/>
<keyword evidence="3" id="KW-1185">Reference proteome</keyword>
<dbReference type="OrthoDB" id="384378at2"/>
<dbReference type="InterPro" id="IPR023577">
    <property type="entry name" value="CYTH_domain"/>
</dbReference>
<name>A0A1H0SH14_HALAD</name>
<evidence type="ECO:0000313" key="3">
    <source>
        <dbReference type="Proteomes" id="UP000198860"/>
    </source>
</evidence>
<sequence>MAQEIEIEFKNLLTEDEYEKVYHFLPFKSVELMEQTNYYFETEDLNLKQQGAALRIRQKQGQWTLTLKQPHAEGLLETHDSLTEEEANLWIQNKMTEKPHVSKQLDDLGISLENLHYLGSLTTRRKELAYKEATVVLDHSLYYDKEDYELEVEAGSKETGKKVIDEILHVCNIPNRETDNKIKRFYDRKRLQSE</sequence>
<protein>
    <submittedName>
        <fullName evidence="2">Uncharacterized protein YjbK</fullName>
    </submittedName>
</protein>
<dbReference type="InterPro" id="IPR009195">
    <property type="entry name" value="Uncharacterised_YjbK"/>
</dbReference>
<dbReference type="PROSITE" id="PS51707">
    <property type="entry name" value="CYTH"/>
    <property type="match status" value="1"/>
</dbReference>
<dbReference type="STRING" id="240303.SAMN05421677_11830"/>
<reference evidence="3" key="1">
    <citation type="submission" date="2016-10" db="EMBL/GenBank/DDBJ databases">
        <authorList>
            <person name="Varghese N."/>
            <person name="Submissions S."/>
        </authorList>
    </citation>
    <scope>NUCLEOTIDE SEQUENCE [LARGE SCALE GENOMIC DNA]</scope>
    <source>
        <strain evidence="3">CGMCC 1.3703</strain>
    </source>
</reference>
<accession>A0A1H0SH14</accession>
<dbReference type="PIRSF" id="PIRSF012526">
    <property type="entry name" value="CYTH_UCP012526"/>
    <property type="match status" value="1"/>
</dbReference>
<dbReference type="SMART" id="SM01118">
    <property type="entry name" value="CYTH"/>
    <property type="match status" value="1"/>
</dbReference>
<dbReference type="Pfam" id="PF01928">
    <property type="entry name" value="CYTH"/>
    <property type="match status" value="1"/>
</dbReference>
<dbReference type="CDD" id="cd07762">
    <property type="entry name" value="CYTH-like_Pase_1"/>
    <property type="match status" value="1"/>
</dbReference>
<dbReference type="AlphaFoldDB" id="A0A1H0SH14"/>
<dbReference type="Proteomes" id="UP000198860">
    <property type="component" value="Unassembled WGS sequence"/>
</dbReference>